<comment type="pathway">
    <text evidence="12">Nucleotide-sugar biosynthesis; ADP-L-glycero-beta-D-manno-heptose biosynthesis; ADP-L-glycero-beta-D-manno-heptose from D-glycero-beta-D-manno-heptose 7-phosphate: step 1/4.</text>
</comment>
<dbReference type="GO" id="GO:0005829">
    <property type="term" value="C:cytosol"/>
    <property type="evidence" value="ECO:0007669"/>
    <property type="project" value="TreeGrafter"/>
</dbReference>
<dbReference type="HAMAP" id="MF_01603">
    <property type="entry name" value="HldE"/>
    <property type="match status" value="1"/>
</dbReference>
<organism evidence="15 16">
    <name type="scientific">Parvibaculum sedimenti</name>
    <dbReference type="NCBI Taxonomy" id="2608632"/>
    <lineage>
        <taxon>Bacteria</taxon>
        <taxon>Pseudomonadati</taxon>
        <taxon>Pseudomonadota</taxon>
        <taxon>Alphaproteobacteria</taxon>
        <taxon>Hyphomicrobiales</taxon>
        <taxon>Parvibaculaceae</taxon>
        <taxon>Parvibaculum</taxon>
    </lineage>
</organism>
<evidence type="ECO:0000259" key="14">
    <source>
        <dbReference type="Pfam" id="PF01467"/>
    </source>
</evidence>
<evidence type="ECO:0000256" key="7">
    <source>
        <dbReference type="ARBA" id="ARBA00022777"/>
    </source>
</evidence>
<dbReference type="GO" id="GO:0097171">
    <property type="term" value="P:ADP-L-glycero-beta-D-manno-heptose biosynthetic process"/>
    <property type="evidence" value="ECO:0007669"/>
    <property type="project" value="UniProtKB-UniPathway"/>
</dbReference>
<dbReference type="GO" id="GO:0033785">
    <property type="term" value="F:heptose 7-phosphate kinase activity"/>
    <property type="evidence" value="ECO:0007669"/>
    <property type="project" value="UniProtKB-UniRule"/>
</dbReference>
<dbReference type="NCBIfam" id="TIGR02198">
    <property type="entry name" value="rfaE_dom_I"/>
    <property type="match status" value="1"/>
</dbReference>
<dbReference type="PROSITE" id="PS00583">
    <property type="entry name" value="PFKB_KINASES_1"/>
    <property type="match status" value="1"/>
</dbReference>
<dbReference type="InterPro" id="IPR014729">
    <property type="entry name" value="Rossmann-like_a/b/a_fold"/>
</dbReference>
<comment type="similarity">
    <text evidence="12">In the C-terminal section; belongs to the cytidylyltransferase family.</text>
</comment>
<dbReference type="InterPro" id="IPR029056">
    <property type="entry name" value="Ribokinase-like"/>
</dbReference>
<dbReference type="PANTHER" id="PTHR46969">
    <property type="entry name" value="BIFUNCTIONAL PROTEIN HLDE"/>
    <property type="match status" value="1"/>
</dbReference>
<sequence length="487" mass="51030">MTGKQHLTGKVEALEGTKILCVGDVMLDRYVYGDVERISPEAPIPVLRVKDERSMLGGAGNVARNLAALGAHVAFASVVGADEVGEEIERMLGNVPHLQASLVVEPLRRSTVKTRFVAMGQQVLRADHETSAALTSAAQTEFIDRVRGLVPDVQVVVLSDYGKGVLTPEVCRAIIDVARAAGVPVVVDPKGRDYSLYRGASVVTPNRKELAEATGENASGDEAIVALARKLIGEAGIDAMIVTRSQEGMSVVMASGEVAHLPAEAREVFDVSGAGDTVISTLAASLAGGLSLVEAASLANTAAGIVVGKVGTAVVYLDELAAKLRENELSSIESKVATLQAAQDVAASWRARGLTVGFTNGCFDLLHPGHVALLAQSRALCDRLIVGLNSDASVSRLKGPTRPVQPDIARATVLASLASVDLVVIFEEDTPENLIRSLRPDVLIKGGDYTVETIVGADFVQSHGGKVAIIDLVPGFSTTKTVEKLSR</sequence>
<proteinExistence type="inferred from homology"/>
<dbReference type="Pfam" id="PF01467">
    <property type="entry name" value="CTP_transf_like"/>
    <property type="match status" value="1"/>
</dbReference>
<keyword evidence="9 12" id="KW-0511">Multifunctional enzyme</keyword>
<evidence type="ECO:0000256" key="10">
    <source>
        <dbReference type="ARBA" id="ARBA00023277"/>
    </source>
</evidence>
<dbReference type="InterPro" id="IPR011914">
    <property type="entry name" value="RfaE_dom_II"/>
</dbReference>
<dbReference type="GO" id="GO:0009244">
    <property type="term" value="P:lipopolysaccharide core region biosynthetic process"/>
    <property type="evidence" value="ECO:0007669"/>
    <property type="project" value="UniProtKB-UniPathway"/>
</dbReference>
<evidence type="ECO:0000256" key="1">
    <source>
        <dbReference type="ARBA" id="ARBA00002319"/>
    </source>
</evidence>
<dbReference type="InterPro" id="IPR011611">
    <property type="entry name" value="PfkB_dom"/>
</dbReference>
<dbReference type="EMBL" id="WESC01000005">
    <property type="protein sequence ID" value="KAB7740678.1"/>
    <property type="molecule type" value="Genomic_DNA"/>
</dbReference>
<dbReference type="FunFam" id="3.40.1190.20:FF:000002">
    <property type="entry name" value="Bifunctional protein HldE"/>
    <property type="match status" value="1"/>
</dbReference>
<comment type="pathway">
    <text evidence="12">Nucleotide-sugar biosynthesis; ADP-L-glycero-beta-D-manno-heptose biosynthesis; ADP-L-glycero-beta-D-manno-heptose from D-glycero-beta-D-manno-heptose 7-phosphate: step 3/4.</text>
</comment>
<dbReference type="UniPathway" id="UPA00958"/>
<comment type="function">
    <text evidence="1 12">Catalyzes the phosphorylation of D-glycero-D-manno-heptose 7-phosphate at the C-1 position to selectively form D-glycero-beta-D-manno-heptose-1,7-bisphosphate.</text>
</comment>
<keyword evidence="10 12" id="KW-0119">Carbohydrate metabolism</keyword>
<feature type="binding site" evidence="12">
    <location>
        <begin position="206"/>
        <end position="209"/>
    </location>
    <ligand>
        <name>ATP</name>
        <dbReference type="ChEBI" id="CHEBI:30616"/>
    </ligand>
</feature>
<comment type="subunit">
    <text evidence="12">Homodimer.</text>
</comment>
<protein>
    <recommendedName>
        <fullName evidence="12">Bifunctional protein HldE</fullName>
    </recommendedName>
    <domain>
        <recommendedName>
            <fullName evidence="12">D-beta-D-heptose 7-phosphate kinase</fullName>
            <ecNumber evidence="12">2.7.1.167</ecNumber>
        </recommendedName>
        <alternativeName>
            <fullName evidence="12">D-beta-D-heptose 7-phosphotransferase</fullName>
        </alternativeName>
        <alternativeName>
            <fullName evidence="12">D-glycero-beta-D-manno-heptose-7-phosphate kinase</fullName>
        </alternativeName>
    </domain>
    <domain>
        <recommendedName>
            <fullName evidence="12">D-beta-D-heptose 1-phosphate adenylyltransferase</fullName>
            <ecNumber evidence="12">2.7.7.70</ecNumber>
        </recommendedName>
        <alternativeName>
            <fullName evidence="12">D-glycero-beta-D-manno-heptose 1-phosphate adenylyltransferase</fullName>
        </alternativeName>
    </domain>
</protein>
<dbReference type="GO" id="GO:0016773">
    <property type="term" value="F:phosphotransferase activity, alcohol group as acceptor"/>
    <property type="evidence" value="ECO:0007669"/>
    <property type="project" value="InterPro"/>
</dbReference>
<keyword evidence="4 12" id="KW-0808">Transferase</keyword>
<dbReference type="RefSeq" id="WP_152215425.1">
    <property type="nucleotide sequence ID" value="NZ_JBAQYD010000188.1"/>
</dbReference>
<dbReference type="Gene3D" id="3.40.50.620">
    <property type="entry name" value="HUPs"/>
    <property type="match status" value="1"/>
</dbReference>
<feature type="region of interest" description="Ribokinase" evidence="12">
    <location>
        <begin position="1"/>
        <end position="330"/>
    </location>
</feature>
<dbReference type="GO" id="GO:0033786">
    <property type="term" value="F:heptose-1-phosphate adenylyltransferase activity"/>
    <property type="evidence" value="ECO:0007669"/>
    <property type="project" value="UniProtKB-UniRule"/>
</dbReference>
<dbReference type="Gene3D" id="3.40.1190.20">
    <property type="match status" value="1"/>
</dbReference>
<evidence type="ECO:0000259" key="13">
    <source>
        <dbReference type="Pfam" id="PF00294"/>
    </source>
</evidence>
<dbReference type="InterPro" id="IPR023030">
    <property type="entry name" value="Bifunc_HldE"/>
</dbReference>
<reference evidence="15 16" key="1">
    <citation type="submission" date="2019-09" db="EMBL/GenBank/DDBJ databases">
        <title>Parvibaculum sedimenti sp. nov., isolated from sediment.</title>
        <authorList>
            <person name="Wang Y."/>
        </authorList>
    </citation>
    <scope>NUCLEOTIDE SEQUENCE [LARGE SCALE GENOMIC DNA]</scope>
    <source>
        <strain evidence="15 16">HXT-9</strain>
    </source>
</reference>
<dbReference type="GO" id="GO:0005524">
    <property type="term" value="F:ATP binding"/>
    <property type="evidence" value="ECO:0007669"/>
    <property type="project" value="UniProtKB-UniRule"/>
</dbReference>
<evidence type="ECO:0000256" key="2">
    <source>
        <dbReference type="ARBA" id="ARBA00003753"/>
    </source>
</evidence>
<feature type="domain" description="Cytidyltransferase-like" evidence="14">
    <location>
        <begin position="358"/>
        <end position="453"/>
    </location>
</feature>
<dbReference type="InterPro" id="IPR011913">
    <property type="entry name" value="RfaE_dom_I"/>
</dbReference>
<keyword evidence="5 12" id="KW-0548">Nucleotidyltransferase</keyword>
<dbReference type="NCBIfam" id="TIGR02199">
    <property type="entry name" value="rfaE_dom_II"/>
    <property type="match status" value="1"/>
</dbReference>
<comment type="catalytic activity">
    <reaction evidence="12">
        <text>D-glycero-beta-D-manno-heptose 7-phosphate + ATP = D-glycero-beta-D-manno-heptose 1,7-bisphosphate + ADP + H(+)</text>
        <dbReference type="Rhea" id="RHEA:27473"/>
        <dbReference type="ChEBI" id="CHEBI:15378"/>
        <dbReference type="ChEBI" id="CHEBI:30616"/>
        <dbReference type="ChEBI" id="CHEBI:60204"/>
        <dbReference type="ChEBI" id="CHEBI:60208"/>
        <dbReference type="ChEBI" id="CHEBI:456216"/>
        <dbReference type="EC" id="2.7.1.167"/>
    </reaction>
</comment>
<evidence type="ECO:0000256" key="8">
    <source>
        <dbReference type="ARBA" id="ARBA00022840"/>
    </source>
</evidence>
<evidence type="ECO:0000256" key="11">
    <source>
        <dbReference type="ARBA" id="ARBA00047428"/>
    </source>
</evidence>
<evidence type="ECO:0000313" key="15">
    <source>
        <dbReference type="EMBL" id="KAB7740678.1"/>
    </source>
</evidence>
<dbReference type="InterPro" id="IPR004821">
    <property type="entry name" value="Cyt_trans-like"/>
</dbReference>
<comment type="function">
    <text evidence="2 12">Catalyzes the ADP transfer from ATP to D-glycero-beta-D-manno-heptose 1-phosphate, yielding ADP-D-glycero-beta-D-manno-heptose.</text>
</comment>
<keyword evidence="7 12" id="KW-0418">Kinase</keyword>
<dbReference type="UniPathway" id="UPA00356">
    <property type="reaction ID" value="UER00437"/>
</dbReference>
<dbReference type="EC" id="2.7.7.70" evidence="12"/>
<feature type="active site" evidence="12">
    <location>
        <position position="276"/>
    </location>
</feature>
<evidence type="ECO:0000256" key="5">
    <source>
        <dbReference type="ARBA" id="ARBA00022695"/>
    </source>
</evidence>
<dbReference type="Proteomes" id="UP000468901">
    <property type="component" value="Unassembled WGS sequence"/>
</dbReference>
<comment type="caution">
    <text evidence="15">The sequence shown here is derived from an EMBL/GenBank/DDBJ whole genome shotgun (WGS) entry which is preliminary data.</text>
</comment>
<feature type="domain" description="Carbohydrate kinase PfkB" evidence="13">
    <location>
        <begin position="17"/>
        <end position="313"/>
    </location>
</feature>
<dbReference type="NCBIfam" id="TIGR00125">
    <property type="entry name" value="cyt_tran_rel"/>
    <property type="match status" value="1"/>
</dbReference>
<gene>
    <name evidence="15" type="primary">rfaE1</name>
    <name evidence="12" type="synonym">hldE</name>
    <name evidence="15" type="ORF">F2P47_06400</name>
</gene>
<comment type="catalytic activity">
    <reaction evidence="11 12">
        <text>D-glycero-beta-D-manno-heptose 1-phosphate + ATP + H(+) = ADP-D-glycero-beta-D-manno-heptose + diphosphate</text>
        <dbReference type="Rhea" id="RHEA:27465"/>
        <dbReference type="ChEBI" id="CHEBI:15378"/>
        <dbReference type="ChEBI" id="CHEBI:30616"/>
        <dbReference type="ChEBI" id="CHEBI:33019"/>
        <dbReference type="ChEBI" id="CHEBI:59967"/>
        <dbReference type="ChEBI" id="CHEBI:61593"/>
        <dbReference type="EC" id="2.7.7.70"/>
    </reaction>
</comment>
<dbReference type="InterPro" id="IPR002173">
    <property type="entry name" value="Carboh/pur_kinase_PfkB_CS"/>
</dbReference>
<dbReference type="CDD" id="cd01172">
    <property type="entry name" value="RfaE_like"/>
    <property type="match status" value="1"/>
</dbReference>
<comment type="pathway">
    <text evidence="3">Bacterial outer membrane biogenesis; LPS core biosynthesis.</text>
</comment>
<keyword evidence="16" id="KW-1185">Reference proteome</keyword>
<comment type="similarity">
    <text evidence="12">In the N-terminal section; belongs to the carbohydrate kinase PfkB family.</text>
</comment>
<evidence type="ECO:0000256" key="12">
    <source>
        <dbReference type="HAMAP-Rule" id="MF_01603"/>
    </source>
</evidence>
<dbReference type="SUPFAM" id="SSF52374">
    <property type="entry name" value="Nucleotidylyl transferase"/>
    <property type="match status" value="1"/>
</dbReference>
<evidence type="ECO:0000256" key="3">
    <source>
        <dbReference type="ARBA" id="ARBA00004713"/>
    </source>
</evidence>
<dbReference type="AlphaFoldDB" id="A0A6N6VM97"/>
<evidence type="ECO:0000313" key="16">
    <source>
        <dbReference type="Proteomes" id="UP000468901"/>
    </source>
</evidence>
<accession>A0A6N6VM97</accession>
<keyword evidence="6 12" id="KW-0547">Nucleotide-binding</keyword>
<dbReference type="Pfam" id="PF00294">
    <property type="entry name" value="PfkB"/>
    <property type="match status" value="1"/>
</dbReference>
<dbReference type="PANTHER" id="PTHR46969:SF1">
    <property type="entry name" value="BIFUNCTIONAL PROTEIN HLDE"/>
    <property type="match status" value="1"/>
</dbReference>
<evidence type="ECO:0000256" key="6">
    <source>
        <dbReference type="ARBA" id="ARBA00022741"/>
    </source>
</evidence>
<name>A0A6N6VM97_9HYPH</name>
<dbReference type="SUPFAM" id="SSF53613">
    <property type="entry name" value="Ribokinase-like"/>
    <property type="match status" value="1"/>
</dbReference>
<evidence type="ECO:0000256" key="9">
    <source>
        <dbReference type="ARBA" id="ARBA00023268"/>
    </source>
</evidence>
<feature type="region of interest" description="Cytidylyltransferase" evidence="12">
    <location>
        <begin position="358"/>
        <end position="487"/>
    </location>
</feature>
<evidence type="ECO:0000256" key="4">
    <source>
        <dbReference type="ARBA" id="ARBA00022679"/>
    </source>
</evidence>
<keyword evidence="8 12" id="KW-0067">ATP-binding</keyword>
<dbReference type="EC" id="2.7.1.167" evidence="12"/>